<name>A0ACC2VGG0_9TREE</name>
<evidence type="ECO:0000313" key="2">
    <source>
        <dbReference type="Proteomes" id="UP001230649"/>
    </source>
</evidence>
<accession>A0ACC2VGG0</accession>
<evidence type="ECO:0000313" key="1">
    <source>
        <dbReference type="EMBL" id="KAJ9098022.1"/>
    </source>
</evidence>
<proteinExistence type="predicted"/>
<comment type="caution">
    <text evidence="1">The sequence shown here is derived from an EMBL/GenBank/DDBJ whole genome shotgun (WGS) entry which is preliminary data.</text>
</comment>
<dbReference type="EMBL" id="JASBWS010000097">
    <property type="protein sequence ID" value="KAJ9098022.1"/>
    <property type="molecule type" value="Genomic_DNA"/>
</dbReference>
<dbReference type="Proteomes" id="UP001230649">
    <property type="component" value="Unassembled WGS sequence"/>
</dbReference>
<keyword evidence="2" id="KW-1185">Reference proteome</keyword>
<reference evidence="1" key="1">
    <citation type="submission" date="2023-04" db="EMBL/GenBank/DDBJ databases">
        <title>Draft Genome sequencing of Naganishia species isolated from polar environments using Oxford Nanopore Technology.</title>
        <authorList>
            <person name="Leo P."/>
            <person name="Venkateswaran K."/>
        </authorList>
    </citation>
    <scope>NUCLEOTIDE SEQUENCE</scope>
    <source>
        <strain evidence="1">MNA-CCFEE 5262</strain>
    </source>
</reference>
<gene>
    <name evidence="1" type="ORF">QFC20_006053</name>
</gene>
<organism evidence="1 2">
    <name type="scientific">Naganishia adeliensis</name>
    <dbReference type="NCBI Taxonomy" id="92952"/>
    <lineage>
        <taxon>Eukaryota</taxon>
        <taxon>Fungi</taxon>
        <taxon>Dikarya</taxon>
        <taxon>Basidiomycota</taxon>
        <taxon>Agaricomycotina</taxon>
        <taxon>Tremellomycetes</taxon>
        <taxon>Filobasidiales</taxon>
        <taxon>Filobasidiaceae</taxon>
        <taxon>Naganishia</taxon>
    </lineage>
</organism>
<sequence length="230" mass="26432">MSDCTSFGSSPPPYTDVAPIGYSSGLTDLDTEFKNSRALQIGHKAWLYKQCMDNMRMLFEQKGKVLKGEFQWSSDPDMIFKPYETAYLHQSDLNALDQDMDILAQLNETTADFTDFIQQFDPNLAVKIKNLSCRHRDAYFKAYREFRNPEWLGERLAEGDIRLANRKQARKAAFDRGYQSMMHQMSYHATGDMDNESTNLLSRPTFKEVTTGSWSRSISGCLSCFQTTEK</sequence>
<protein>
    <submittedName>
        <fullName evidence="1">Uncharacterized protein</fullName>
    </submittedName>
</protein>